<keyword evidence="9" id="KW-0472">Membrane</keyword>
<keyword evidence="9" id="KW-0812">Transmembrane</keyword>
<feature type="transmembrane region" description="Helical" evidence="9">
    <location>
        <begin position="429"/>
        <end position="450"/>
    </location>
</feature>
<feature type="transmembrane region" description="Helical" evidence="9">
    <location>
        <begin position="131"/>
        <end position="147"/>
    </location>
</feature>
<keyword evidence="3" id="KW-0597">Phosphoprotein</keyword>
<feature type="transmembrane region" description="Helical" evidence="9">
    <location>
        <begin position="78"/>
        <end position="100"/>
    </location>
</feature>
<reference evidence="12 13" key="1">
    <citation type="submission" date="2022-06" db="EMBL/GenBank/DDBJ databases">
        <title>New Species of the Genus Actinoplanes, ActinopZanes ferrugineus.</title>
        <authorList>
            <person name="Ding P."/>
        </authorList>
    </citation>
    <scope>NUCLEOTIDE SEQUENCE [LARGE SCALE GENOMIC DNA]</scope>
    <source>
        <strain evidence="12 13">TRM88003</strain>
    </source>
</reference>
<accession>A0ABT1DHF6</accession>
<feature type="transmembrane region" description="Helical" evidence="9">
    <location>
        <begin position="107"/>
        <end position="125"/>
    </location>
</feature>
<feature type="transmembrane region" description="Helical" evidence="9">
    <location>
        <begin position="456"/>
        <end position="475"/>
    </location>
</feature>
<dbReference type="EMBL" id="JAMYJR010000003">
    <property type="protein sequence ID" value="MCO8270271.1"/>
    <property type="molecule type" value="Genomic_DNA"/>
</dbReference>
<feature type="transmembrane region" description="Helical" evidence="9">
    <location>
        <begin position="55"/>
        <end position="72"/>
    </location>
</feature>
<evidence type="ECO:0000256" key="5">
    <source>
        <dbReference type="ARBA" id="ARBA00022741"/>
    </source>
</evidence>
<feature type="transmembrane region" description="Helical" evidence="9">
    <location>
        <begin position="34"/>
        <end position="50"/>
    </location>
</feature>
<dbReference type="RefSeq" id="WP_253236386.1">
    <property type="nucleotide sequence ID" value="NZ_JAMYJR010000003.1"/>
</dbReference>
<keyword evidence="9" id="KW-1133">Transmembrane helix</keyword>
<dbReference type="InterPro" id="IPR050482">
    <property type="entry name" value="Sensor_HK_TwoCompSys"/>
</dbReference>
<evidence type="ECO:0000256" key="3">
    <source>
        <dbReference type="ARBA" id="ARBA00022553"/>
    </source>
</evidence>
<evidence type="ECO:0000256" key="8">
    <source>
        <dbReference type="ARBA" id="ARBA00023012"/>
    </source>
</evidence>
<evidence type="ECO:0000259" key="11">
    <source>
        <dbReference type="Pfam" id="PF07730"/>
    </source>
</evidence>
<dbReference type="Pfam" id="PF07730">
    <property type="entry name" value="HisKA_3"/>
    <property type="match status" value="1"/>
</dbReference>
<dbReference type="PANTHER" id="PTHR24421:SF10">
    <property type="entry name" value="NITRATE_NITRITE SENSOR PROTEIN NARQ"/>
    <property type="match status" value="1"/>
</dbReference>
<feature type="transmembrane region" description="Helical" evidence="9">
    <location>
        <begin position="402"/>
        <end position="422"/>
    </location>
</feature>
<feature type="transmembrane region" description="Helical" evidence="9">
    <location>
        <begin position="375"/>
        <end position="396"/>
    </location>
</feature>
<protein>
    <recommendedName>
        <fullName evidence="2">histidine kinase</fullName>
        <ecNumber evidence="2">2.7.13.3</ecNumber>
    </recommendedName>
</protein>
<keyword evidence="4" id="KW-0808">Transferase</keyword>
<feature type="domain" description="Signal transduction histidine kinase subgroup 3 dimerisation and phosphoacceptor" evidence="11">
    <location>
        <begin position="176"/>
        <end position="237"/>
    </location>
</feature>
<dbReference type="InterPro" id="IPR011712">
    <property type="entry name" value="Sig_transdc_His_kin_sub3_dim/P"/>
</dbReference>
<dbReference type="InterPro" id="IPR036890">
    <property type="entry name" value="HATPase_C_sf"/>
</dbReference>
<feature type="transmembrane region" description="Helical" evidence="9">
    <location>
        <begin position="482"/>
        <end position="506"/>
    </location>
</feature>
<dbReference type="Pfam" id="PF02518">
    <property type="entry name" value="HATPase_c"/>
    <property type="match status" value="1"/>
</dbReference>
<dbReference type="Gene3D" id="3.30.565.10">
    <property type="entry name" value="Histidine kinase-like ATPase, C-terminal domain"/>
    <property type="match status" value="1"/>
</dbReference>
<organism evidence="12 13">
    <name type="scientific">Paractinoplanes aksuensis</name>
    <dbReference type="NCBI Taxonomy" id="2939490"/>
    <lineage>
        <taxon>Bacteria</taxon>
        <taxon>Bacillati</taxon>
        <taxon>Actinomycetota</taxon>
        <taxon>Actinomycetes</taxon>
        <taxon>Micromonosporales</taxon>
        <taxon>Micromonosporaceae</taxon>
        <taxon>Paractinoplanes</taxon>
    </lineage>
</organism>
<evidence type="ECO:0000256" key="4">
    <source>
        <dbReference type="ARBA" id="ARBA00022679"/>
    </source>
</evidence>
<proteinExistence type="predicted"/>
<evidence type="ECO:0000256" key="2">
    <source>
        <dbReference type="ARBA" id="ARBA00012438"/>
    </source>
</evidence>
<keyword evidence="5" id="KW-0547">Nucleotide-binding</keyword>
<name>A0ABT1DHF6_9ACTN</name>
<evidence type="ECO:0000313" key="12">
    <source>
        <dbReference type="EMBL" id="MCO8270271.1"/>
    </source>
</evidence>
<evidence type="ECO:0000313" key="13">
    <source>
        <dbReference type="Proteomes" id="UP001523369"/>
    </source>
</evidence>
<evidence type="ECO:0000259" key="10">
    <source>
        <dbReference type="Pfam" id="PF02518"/>
    </source>
</evidence>
<evidence type="ECO:0000256" key="7">
    <source>
        <dbReference type="ARBA" id="ARBA00022840"/>
    </source>
</evidence>
<dbReference type="PANTHER" id="PTHR24421">
    <property type="entry name" value="NITRATE/NITRITE SENSOR PROTEIN NARX-RELATED"/>
    <property type="match status" value="1"/>
</dbReference>
<dbReference type="GO" id="GO:0016301">
    <property type="term" value="F:kinase activity"/>
    <property type="evidence" value="ECO:0007669"/>
    <property type="project" value="UniProtKB-KW"/>
</dbReference>
<feature type="domain" description="Histidine kinase/HSP90-like ATPase" evidence="10">
    <location>
        <begin position="272"/>
        <end position="360"/>
    </location>
</feature>
<sequence>MARWKGWLLPALLAAAQLAYWPFPVLGRADPTRVTAAVAIIAVVCAGLVLRRTRPLIAVAVVAVGLALGVWATPQQEYFFPGDALLVLSVAESIALFHVALRSSRRATLLTVAGLLALQAVLVAGDEPLDLFVSVAFYALVAAGGRVRRRWLDDRDAAAHRLEQAERARVDAAAAEQRRLARELHDVSAHHLTSIVVNASAAQFIGTPQLRAESLEFAARTGRETLTALHQLVDVLPRATEAANLADLADDFRQLGQVVHVEMAGDPPPAQAEALHGIAREALTNTLRYAPGATVRVSQAYDETGATLVVEDDGAAAPVEGLGSGRGLTGMRERAAALGGTVTAGPRTGGGWQVRAVLPAVAAPVRLRVWLRSQVVLDAGLVLLTLLLPLSGVALMVEEDGVAPAAAILLLLAVMLHSAPLLGRRRHPWIMVAAVALTAWLGPLLVATGVAPPAEAWLFLFNFGAEIAAVYAVAAHANRPRFSWIGLVVLLFSASLSFAVLLGVSGGAGGEVYGETPPPQTPGEQAALVVFTAACAWFALAVPMSGAWLAGWAARRRRDRRLENEAGAVALVSADAEQRARDERARVAAGLQASVLAAAVKVTEAADRGDLDGVHDAAKATLAAMRGLLDNLRPAQEVPSSESV</sequence>
<feature type="transmembrane region" description="Helical" evidence="9">
    <location>
        <begin position="526"/>
        <end position="551"/>
    </location>
</feature>
<dbReference type="EC" id="2.7.13.3" evidence="2"/>
<comment type="caution">
    <text evidence="12">The sequence shown here is derived from an EMBL/GenBank/DDBJ whole genome shotgun (WGS) entry which is preliminary data.</text>
</comment>
<evidence type="ECO:0000256" key="6">
    <source>
        <dbReference type="ARBA" id="ARBA00022777"/>
    </source>
</evidence>
<dbReference type="InterPro" id="IPR003594">
    <property type="entry name" value="HATPase_dom"/>
</dbReference>
<dbReference type="SUPFAM" id="SSF55874">
    <property type="entry name" value="ATPase domain of HSP90 chaperone/DNA topoisomerase II/histidine kinase"/>
    <property type="match status" value="1"/>
</dbReference>
<dbReference type="CDD" id="cd16917">
    <property type="entry name" value="HATPase_UhpB-NarQ-NarX-like"/>
    <property type="match status" value="1"/>
</dbReference>
<evidence type="ECO:0000256" key="9">
    <source>
        <dbReference type="SAM" id="Phobius"/>
    </source>
</evidence>
<dbReference type="Gene3D" id="1.20.5.1930">
    <property type="match status" value="1"/>
</dbReference>
<comment type="catalytic activity">
    <reaction evidence="1">
        <text>ATP + protein L-histidine = ADP + protein N-phospho-L-histidine.</text>
        <dbReference type="EC" id="2.7.13.3"/>
    </reaction>
</comment>
<keyword evidence="6 12" id="KW-0418">Kinase</keyword>
<keyword evidence="7" id="KW-0067">ATP-binding</keyword>
<keyword evidence="8" id="KW-0902">Two-component regulatory system</keyword>
<gene>
    <name evidence="12" type="ORF">M1L60_06640</name>
</gene>
<dbReference type="Proteomes" id="UP001523369">
    <property type="component" value="Unassembled WGS sequence"/>
</dbReference>
<evidence type="ECO:0000256" key="1">
    <source>
        <dbReference type="ARBA" id="ARBA00000085"/>
    </source>
</evidence>
<keyword evidence="13" id="KW-1185">Reference proteome</keyword>